<dbReference type="GO" id="GO:0046872">
    <property type="term" value="F:metal ion binding"/>
    <property type="evidence" value="ECO:0007669"/>
    <property type="project" value="UniProtKB-KW"/>
</dbReference>
<feature type="chain" id="PRO_5041767931" description="5'-nucleotidase" evidence="8">
    <location>
        <begin position="18"/>
        <end position="549"/>
    </location>
</feature>
<dbReference type="SUPFAM" id="SSF55816">
    <property type="entry name" value="5'-nucleotidase (syn. UDP-sugar hydrolase), C-terminal domain"/>
    <property type="match status" value="1"/>
</dbReference>
<dbReference type="GO" id="GO:0006196">
    <property type="term" value="P:AMP catabolic process"/>
    <property type="evidence" value="ECO:0007669"/>
    <property type="project" value="TreeGrafter"/>
</dbReference>
<dbReference type="InterPro" id="IPR004843">
    <property type="entry name" value="Calcineurin-like_PHP"/>
</dbReference>
<evidence type="ECO:0000256" key="4">
    <source>
        <dbReference type="ARBA" id="ARBA00022723"/>
    </source>
</evidence>
<dbReference type="EMBL" id="JAODUP010000623">
    <property type="protein sequence ID" value="KAK2146238.1"/>
    <property type="molecule type" value="Genomic_DNA"/>
</dbReference>
<keyword evidence="4" id="KW-0479">Metal-binding</keyword>
<dbReference type="PANTHER" id="PTHR11575:SF24">
    <property type="entry name" value="5'-NUCLEOTIDASE"/>
    <property type="match status" value="1"/>
</dbReference>
<evidence type="ECO:0000256" key="7">
    <source>
        <dbReference type="ARBA" id="ARBA00022801"/>
    </source>
</evidence>
<dbReference type="Gene3D" id="3.60.21.10">
    <property type="match status" value="1"/>
</dbReference>
<dbReference type="GO" id="GO:0005886">
    <property type="term" value="C:plasma membrane"/>
    <property type="evidence" value="ECO:0007669"/>
    <property type="project" value="TreeGrafter"/>
</dbReference>
<evidence type="ECO:0000256" key="6">
    <source>
        <dbReference type="ARBA" id="ARBA00022741"/>
    </source>
</evidence>
<evidence type="ECO:0000259" key="9">
    <source>
        <dbReference type="Pfam" id="PF00149"/>
    </source>
</evidence>
<evidence type="ECO:0000256" key="8">
    <source>
        <dbReference type="RuleBase" id="RU362119"/>
    </source>
</evidence>
<dbReference type="PROSITE" id="PS00785">
    <property type="entry name" value="5_NUCLEOTIDASE_1"/>
    <property type="match status" value="1"/>
</dbReference>
<feature type="domain" description="5'-Nucleotidase C-terminal" evidence="10">
    <location>
        <begin position="346"/>
        <end position="501"/>
    </location>
</feature>
<organism evidence="11 12">
    <name type="scientific">Paralvinella palmiformis</name>
    <dbReference type="NCBI Taxonomy" id="53620"/>
    <lineage>
        <taxon>Eukaryota</taxon>
        <taxon>Metazoa</taxon>
        <taxon>Spiralia</taxon>
        <taxon>Lophotrochozoa</taxon>
        <taxon>Annelida</taxon>
        <taxon>Polychaeta</taxon>
        <taxon>Sedentaria</taxon>
        <taxon>Canalipalpata</taxon>
        <taxon>Terebellida</taxon>
        <taxon>Terebelliformia</taxon>
        <taxon>Alvinellidae</taxon>
        <taxon>Paralvinella</taxon>
    </lineage>
</organism>
<keyword evidence="12" id="KW-1185">Reference proteome</keyword>
<evidence type="ECO:0000256" key="5">
    <source>
        <dbReference type="ARBA" id="ARBA00022729"/>
    </source>
</evidence>
<keyword evidence="7 8" id="KW-0378">Hydrolase</keyword>
<feature type="domain" description="Calcineurin-like phosphoesterase" evidence="9">
    <location>
        <begin position="21"/>
        <end position="240"/>
    </location>
</feature>
<protein>
    <recommendedName>
        <fullName evidence="3">5'-nucleotidase</fullName>
        <ecNumber evidence="3">3.1.3.5</ecNumber>
    </recommendedName>
</protein>
<dbReference type="InterPro" id="IPR006179">
    <property type="entry name" value="5_nucleotidase/apyrase"/>
</dbReference>
<name>A0AAD9J4H8_9ANNE</name>
<dbReference type="Proteomes" id="UP001208570">
    <property type="component" value="Unassembled WGS sequence"/>
</dbReference>
<dbReference type="InterPro" id="IPR006146">
    <property type="entry name" value="5'-Nucleotdase_CS"/>
</dbReference>
<dbReference type="InterPro" id="IPR029052">
    <property type="entry name" value="Metallo-depent_PP-like"/>
</dbReference>
<dbReference type="GO" id="GO:0000166">
    <property type="term" value="F:nucleotide binding"/>
    <property type="evidence" value="ECO:0007669"/>
    <property type="project" value="UniProtKB-KW"/>
</dbReference>
<dbReference type="PRINTS" id="PR01607">
    <property type="entry name" value="APYRASEFAMLY"/>
</dbReference>
<dbReference type="Pfam" id="PF02872">
    <property type="entry name" value="5_nucleotid_C"/>
    <property type="match status" value="1"/>
</dbReference>
<evidence type="ECO:0000313" key="11">
    <source>
        <dbReference type="EMBL" id="KAK2146238.1"/>
    </source>
</evidence>
<evidence type="ECO:0000256" key="2">
    <source>
        <dbReference type="ARBA" id="ARBA00006654"/>
    </source>
</evidence>
<comment type="catalytic activity">
    <reaction evidence="1">
        <text>a ribonucleoside 5'-phosphate + H2O = a ribonucleoside + phosphate</text>
        <dbReference type="Rhea" id="RHEA:12484"/>
        <dbReference type="ChEBI" id="CHEBI:15377"/>
        <dbReference type="ChEBI" id="CHEBI:18254"/>
        <dbReference type="ChEBI" id="CHEBI:43474"/>
        <dbReference type="ChEBI" id="CHEBI:58043"/>
        <dbReference type="EC" id="3.1.3.5"/>
    </reaction>
</comment>
<accession>A0AAD9J4H8</accession>
<dbReference type="AlphaFoldDB" id="A0AAD9J4H8"/>
<dbReference type="Pfam" id="PF00149">
    <property type="entry name" value="Metallophos"/>
    <property type="match status" value="1"/>
</dbReference>
<dbReference type="FunFam" id="3.60.21.10:FF:000020">
    <property type="entry name" value="NT5E isoform 4"/>
    <property type="match status" value="1"/>
</dbReference>
<dbReference type="CDD" id="cd07409">
    <property type="entry name" value="MPP_CD73_N"/>
    <property type="match status" value="1"/>
</dbReference>
<keyword evidence="6 8" id="KW-0547">Nucleotide-binding</keyword>
<reference evidence="11" key="1">
    <citation type="journal article" date="2023" name="Mol. Biol. Evol.">
        <title>Third-Generation Sequencing Reveals the Adaptive Role of the Epigenome in Three Deep-Sea Polychaetes.</title>
        <authorList>
            <person name="Perez M."/>
            <person name="Aroh O."/>
            <person name="Sun Y."/>
            <person name="Lan Y."/>
            <person name="Juniper S.K."/>
            <person name="Young C.R."/>
            <person name="Angers B."/>
            <person name="Qian P.Y."/>
        </authorList>
    </citation>
    <scope>NUCLEOTIDE SEQUENCE</scope>
    <source>
        <strain evidence="11">P08H-3</strain>
    </source>
</reference>
<comment type="caution">
    <text evidence="11">The sequence shown here is derived from an EMBL/GenBank/DDBJ whole genome shotgun (WGS) entry which is preliminary data.</text>
</comment>
<evidence type="ECO:0000313" key="12">
    <source>
        <dbReference type="Proteomes" id="UP001208570"/>
    </source>
</evidence>
<dbReference type="PROSITE" id="PS00786">
    <property type="entry name" value="5_NUCLEOTIDASE_2"/>
    <property type="match status" value="1"/>
</dbReference>
<evidence type="ECO:0000256" key="3">
    <source>
        <dbReference type="ARBA" id="ARBA00012643"/>
    </source>
</evidence>
<dbReference type="InterPro" id="IPR036907">
    <property type="entry name" value="5'-Nucleotdase_C_sf"/>
</dbReference>
<proteinExistence type="inferred from homology"/>
<dbReference type="InterPro" id="IPR008334">
    <property type="entry name" value="5'-Nucleotdase_C"/>
</dbReference>
<dbReference type="GO" id="GO:0008253">
    <property type="term" value="F:5'-nucleotidase activity"/>
    <property type="evidence" value="ECO:0007669"/>
    <property type="project" value="UniProtKB-EC"/>
</dbReference>
<sequence length="549" mass="61198">MVQQLFLILAILNSAVGDFQLRVLHTNDVHAHVEQSNVHSGRCSAKQAREKRCYGGVARRRTAITALSDIRDNVILLDAGDQFQGTMWFSFYKGREAAYFMNRLGYDVMTLGNHEFDNGVSGLVHPFLEQVRFPVVCCNIETSRAPELAARISNYTVLNVSGELIGVVGYVTKDTAFLATPAGIANIIFLDPIPCIQAVVDELRDQGIKKIIALGHSGFDYSKRVAREVRGVDIVVDGHTNTFLYSGRRPSVEKQKGPYPVVIHHEDDTKTLVYQAYAYGKYLGCADVTFDDNGDVIKWKGNPVLLDARWREDEDMLADVMEWKEPMLNLSETVIATSLVFLEGGHPCEEAECNMGDLITDVMLQYAHVFHGRRDVDIAFINGGAIRAPIQPGPVIIGDLETTLPISNRLKIVSVNASTLRQILEHSVTSKTSSHGHFLQVAGIRVWYNMCLPDGHRVTDVTVFCPMCKVPRYKRLDDDVIYNVITTDYLVAGGDGFRVLSDNILRSYDTGVYLGDLVEASLMEMSVVVQLTEKRIKFLKTSDDCKSEH</sequence>
<comment type="similarity">
    <text evidence="2 8">Belongs to the 5'-nucleotidase family.</text>
</comment>
<keyword evidence="5 8" id="KW-0732">Signal</keyword>
<dbReference type="Gene3D" id="3.90.780.10">
    <property type="entry name" value="5'-Nucleotidase, C-terminal domain"/>
    <property type="match status" value="1"/>
</dbReference>
<dbReference type="EC" id="3.1.3.5" evidence="3"/>
<gene>
    <name evidence="11" type="ORF">LSH36_623g03008</name>
</gene>
<feature type="signal peptide" evidence="8">
    <location>
        <begin position="1"/>
        <end position="17"/>
    </location>
</feature>
<dbReference type="SUPFAM" id="SSF56300">
    <property type="entry name" value="Metallo-dependent phosphatases"/>
    <property type="match status" value="1"/>
</dbReference>
<evidence type="ECO:0000259" key="10">
    <source>
        <dbReference type="Pfam" id="PF02872"/>
    </source>
</evidence>
<evidence type="ECO:0000256" key="1">
    <source>
        <dbReference type="ARBA" id="ARBA00000815"/>
    </source>
</evidence>
<dbReference type="PANTHER" id="PTHR11575">
    <property type="entry name" value="5'-NUCLEOTIDASE-RELATED"/>
    <property type="match status" value="1"/>
</dbReference>